<dbReference type="EMBL" id="LGSZ01000010">
    <property type="protein sequence ID" value="KPH82866.1"/>
    <property type="molecule type" value="Genomic_DNA"/>
</dbReference>
<keyword evidence="3" id="KW-1185">Reference proteome</keyword>
<evidence type="ECO:0000313" key="3">
    <source>
        <dbReference type="Proteomes" id="UP000037822"/>
    </source>
</evidence>
<protein>
    <recommendedName>
        <fullName evidence="1">BPL/LPL catalytic domain-containing protein</fullName>
    </recommendedName>
</protein>
<reference evidence="2 3" key="1">
    <citation type="submission" date="2015-07" db="EMBL/GenBank/DDBJ databases">
        <title>Whole genome sequencing of Bosea vaviloviae isolated from cave pool.</title>
        <authorList>
            <person name="Tan N.E.H."/>
            <person name="Lee Y.P."/>
            <person name="Gan H.M."/>
            <person name="Barton H."/>
            <person name="Savka M.A."/>
        </authorList>
    </citation>
    <scope>NUCLEOTIDE SEQUENCE [LARGE SCALE GENOMIC DNA]</scope>
    <source>
        <strain evidence="2 3">SD260</strain>
    </source>
</reference>
<dbReference type="Pfam" id="PF16917">
    <property type="entry name" value="BPL_LplA_LipB_2"/>
    <property type="match status" value="1"/>
</dbReference>
<organism evidence="2 3">
    <name type="scientific">Bosea vaviloviae</name>
    <dbReference type="NCBI Taxonomy" id="1526658"/>
    <lineage>
        <taxon>Bacteria</taxon>
        <taxon>Pseudomonadati</taxon>
        <taxon>Pseudomonadota</taxon>
        <taxon>Alphaproteobacteria</taxon>
        <taxon>Hyphomicrobiales</taxon>
        <taxon>Boseaceae</taxon>
        <taxon>Bosea</taxon>
    </lineage>
</organism>
<dbReference type="Gene3D" id="3.30.930.10">
    <property type="entry name" value="Bira Bifunctional Protein, Domain 2"/>
    <property type="match status" value="1"/>
</dbReference>
<dbReference type="InterPro" id="IPR004143">
    <property type="entry name" value="BPL_LPL_catalytic"/>
</dbReference>
<accession>A0A0N0MD13</accession>
<gene>
    <name evidence="2" type="ORF">AE618_01530</name>
</gene>
<comment type="caution">
    <text evidence="2">The sequence shown here is derived from an EMBL/GenBank/DDBJ whole genome shotgun (WGS) entry which is preliminary data.</text>
</comment>
<dbReference type="RefSeq" id="WP_054207393.1">
    <property type="nucleotide sequence ID" value="NZ_LGSZ01000010.1"/>
</dbReference>
<dbReference type="AlphaFoldDB" id="A0A0N0MD13"/>
<evidence type="ECO:0000313" key="2">
    <source>
        <dbReference type="EMBL" id="KPH82866.1"/>
    </source>
</evidence>
<proteinExistence type="predicted"/>
<dbReference type="Proteomes" id="UP000037822">
    <property type="component" value="Unassembled WGS sequence"/>
</dbReference>
<dbReference type="PATRIC" id="fig|1526658.3.peg.1761"/>
<sequence>MAVSAQRPDDLRREPVLPPGFSLVALRESGDAFAHACSIASEAGAATLVWTRRFDIIEFAVVLEPDNPLREARLAHYLAMNALADALAVHSPPERPILFRWPDALIYDLGLIGGGRLAWPQVCGEDEVPDWIVFGAMLRATTMTPFSPGDVGVGMAEEGFEEVDAVDLIEAFARHLMLGVTRWQSDGARATALRWLDRLDKIPGTRHGIEPNGDLVATTQAGTQRRSLVEALGRTDWLDRESGGPKL</sequence>
<dbReference type="SUPFAM" id="SSF55681">
    <property type="entry name" value="Class II aaRS and biotin synthetases"/>
    <property type="match status" value="1"/>
</dbReference>
<name>A0A0N0MD13_9HYPH</name>
<evidence type="ECO:0000259" key="1">
    <source>
        <dbReference type="Pfam" id="PF16917"/>
    </source>
</evidence>
<dbReference type="OrthoDB" id="7657788at2"/>
<feature type="domain" description="BPL/LPL catalytic" evidence="1">
    <location>
        <begin position="17"/>
        <end position="196"/>
    </location>
</feature>
<dbReference type="InterPro" id="IPR045864">
    <property type="entry name" value="aa-tRNA-synth_II/BPL/LPL"/>
</dbReference>